<evidence type="ECO:0000259" key="1">
    <source>
        <dbReference type="PROSITE" id="PS50181"/>
    </source>
</evidence>
<dbReference type="Pfam" id="PF00646">
    <property type="entry name" value="F-box"/>
    <property type="match status" value="1"/>
</dbReference>
<reference evidence="2 3" key="1">
    <citation type="journal article" date="2018" name="Front. Microbiol.">
        <title>Genomic and genetic insights into a cosmopolitan fungus, Paecilomyces variotii (Eurotiales).</title>
        <authorList>
            <person name="Urquhart A.S."/>
            <person name="Mondo S.J."/>
            <person name="Makela M.R."/>
            <person name="Hane J.K."/>
            <person name="Wiebenga A."/>
            <person name="He G."/>
            <person name="Mihaltcheva S."/>
            <person name="Pangilinan J."/>
            <person name="Lipzen A."/>
            <person name="Barry K."/>
            <person name="de Vries R.P."/>
            <person name="Grigoriev I.V."/>
            <person name="Idnurm A."/>
        </authorList>
    </citation>
    <scope>NUCLEOTIDE SEQUENCE [LARGE SCALE GENOMIC DNA]</scope>
    <source>
        <strain evidence="2 3">CBS 101075</strain>
    </source>
</reference>
<dbReference type="GeneID" id="39603527"/>
<organism evidence="2 3">
    <name type="scientific">Byssochlamys spectabilis</name>
    <name type="common">Paecilomyces variotii</name>
    <dbReference type="NCBI Taxonomy" id="264951"/>
    <lineage>
        <taxon>Eukaryota</taxon>
        <taxon>Fungi</taxon>
        <taxon>Dikarya</taxon>
        <taxon>Ascomycota</taxon>
        <taxon>Pezizomycotina</taxon>
        <taxon>Eurotiomycetes</taxon>
        <taxon>Eurotiomycetidae</taxon>
        <taxon>Eurotiales</taxon>
        <taxon>Thermoascaceae</taxon>
        <taxon>Paecilomyces</taxon>
    </lineage>
</organism>
<dbReference type="PROSITE" id="PS50181">
    <property type="entry name" value="FBOX"/>
    <property type="match status" value="1"/>
</dbReference>
<name>A0A443HKW7_BYSSP</name>
<accession>A0A443HKW7</accession>
<dbReference type="RefSeq" id="XP_028482098.1">
    <property type="nucleotide sequence ID" value="XM_028634250.1"/>
</dbReference>
<dbReference type="EMBL" id="RCNU01000013">
    <property type="protein sequence ID" value="RWQ92453.1"/>
    <property type="molecule type" value="Genomic_DNA"/>
</dbReference>
<sequence>MALPSSIGQSGWSTLTYIPVEVLEFVISYLPNRDIKSLRLTCRTMSERARLRIKRVFLSPNPRNIEVLRAIAGHEMYRRYIIEIIWDDVQLVDKIEPTRNWSHLALGHWFTEICEWNIQERVERRNEEPNLSIKESWEYYQQLVQQQKDVIASGADIEAFNYALKRFPALKRIIITPAAHGILDKPLYETPMIRAFPPGFNYPILHDDIRCQWFDYSNLPIWPLPDHTGVPPYLLPWDEQERLRWRGFCIIIRELAKRSDHRVSELIIEPHGLETGLNCRIFDKPCEEYNNLITIFRRPGFTRIDLCLAGYGQYNEDQEWSSFRSGYLKRALSQTSSDLTHFSLRTQIDYDRIQELDVHWTMQFTRHWIPLQTFLPIEKWPKLRHFGLSGFLVRVDNLLSVLKALPKTLRSVELSALKFTGEWDSWYDLFEDMRETLA</sequence>
<dbReference type="VEuPathDB" id="FungiDB:C8Q69DRAFT_98478"/>
<dbReference type="InterPro" id="IPR036047">
    <property type="entry name" value="F-box-like_dom_sf"/>
</dbReference>
<keyword evidence="3" id="KW-1185">Reference proteome</keyword>
<dbReference type="InterPro" id="IPR001810">
    <property type="entry name" value="F-box_dom"/>
</dbReference>
<evidence type="ECO:0000313" key="3">
    <source>
        <dbReference type="Proteomes" id="UP000283841"/>
    </source>
</evidence>
<comment type="caution">
    <text evidence="2">The sequence shown here is derived from an EMBL/GenBank/DDBJ whole genome shotgun (WGS) entry which is preliminary data.</text>
</comment>
<proteinExistence type="predicted"/>
<protein>
    <recommendedName>
        <fullName evidence="1">F-box domain-containing protein</fullName>
    </recommendedName>
</protein>
<dbReference type="STRING" id="264951.A0A443HKW7"/>
<dbReference type="Proteomes" id="UP000283841">
    <property type="component" value="Unassembled WGS sequence"/>
</dbReference>
<dbReference type="SUPFAM" id="SSF81383">
    <property type="entry name" value="F-box domain"/>
    <property type="match status" value="1"/>
</dbReference>
<evidence type="ECO:0000313" key="2">
    <source>
        <dbReference type="EMBL" id="RWQ92453.1"/>
    </source>
</evidence>
<feature type="domain" description="F-box" evidence="1">
    <location>
        <begin position="12"/>
        <end position="56"/>
    </location>
</feature>
<dbReference type="AlphaFoldDB" id="A0A443HKW7"/>
<gene>
    <name evidence="2" type="ORF">C8Q69DRAFT_98478</name>
</gene>